<feature type="compositionally biased region" description="Basic and acidic residues" evidence="1">
    <location>
        <begin position="304"/>
        <end position="316"/>
    </location>
</feature>
<proteinExistence type="predicted"/>
<dbReference type="AlphaFoldDB" id="A0A8J2SCQ8"/>
<organism evidence="2 3">
    <name type="scientific">Pelagomonas calceolata</name>
    <dbReference type="NCBI Taxonomy" id="35677"/>
    <lineage>
        <taxon>Eukaryota</taxon>
        <taxon>Sar</taxon>
        <taxon>Stramenopiles</taxon>
        <taxon>Ochrophyta</taxon>
        <taxon>Pelagophyceae</taxon>
        <taxon>Pelagomonadales</taxon>
        <taxon>Pelagomonadaceae</taxon>
        <taxon>Pelagomonas</taxon>
    </lineage>
</organism>
<feature type="region of interest" description="Disordered" evidence="1">
    <location>
        <begin position="187"/>
        <end position="229"/>
    </location>
</feature>
<sequence length="341" mass="39076">MPRYYGGDGKRRVPVFCEQSADYKLRKGRAIGWANYNVIEEKRREAQRRKKIDQLLHKARCVNNAEEGQKILNELEKALEGSLAPTSSEEDIWSTCEKSHARFPMLEDMRALRAAIATLRKVLKNDDFQVTYHAQSEYATTRQRKYGRHVQSRVMSSQKAALAADRAWKRSEKSRAVLIDENLRNRARAASSHRRRTRKEEWSAFAREASETNATAVREDPLPDQPWSYSPTRLVSKAKVFSTPANQASFDHFKDRSDADEGYVWTAGGRCGSKSGVLRRLRQTGTGPPPKWRAESQKVSLGLVREDPAEPKDPDLGLRWSSGLTAEERKHHRKAADWYYD</sequence>
<accession>A0A8J2SCQ8</accession>
<dbReference type="EMBL" id="CAKKNE010000002">
    <property type="protein sequence ID" value="CAH0369440.1"/>
    <property type="molecule type" value="Genomic_DNA"/>
</dbReference>
<protein>
    <submittedName>
        <fullName evidence="2">Uncharacterized protein</fullName>
    </submittedName>
</protein>
<evidence type="ECO:0000313" key="2">
    <source>
        <dbReference type="EMBL" id="CAH0369440.1"/>
    </source>
</evidence>
<keyword evidence="3" id="KW-1185">Reference proteome</keyword>
<feature type="region of interest" description="Disordered" evidence="1">
    <location>
        <begin position="282"/>
        <end position="319"/>
    </location>
</feature>
<evidence type="ECO:0000313" key="3">
    <source>
        <dbReference type="Proteomes" id="UP000789595"/>
    </source>
</evidence>
<dbReference type="Proteomes" id="UP000789595">
    <property type="component" value="Unassembled WGS sequence"/>
</dbReference>
<name>A0A8J2SCQ8_9STRA</name>
<evidence type="ECO:0000256" key="1">
    <source>
        <dbReference type="SAM" id="MobiDB-lite"/>
    </source>
</evidence>
<feature type="compositionally biased region" description="Basic residues" evidence="1">
    <location>
        <begin position="187"/>
        <end position="197"/>
    </location>
</feature>
<gene>
    <name evidence="2" type="ORF">PECAL_2P25620</name>
</gene>
<comment type="caution">
    <text evidence="2">The sequence shown here is derived from an EMBL/GenBank/DDBJ whole genome shotgun (WGS) entry which is preliminary data.</text>
</comment>
<reference evidence="2" key="1">
    <citation type="submission" date="2021-11" db="EMBL/GenBank/DDBJ databases">
        <authorList>
            <consortium name="Genoscope - CEA"/>
            <person name="William W."/>
        </authorList>
    </citation>
    <scope>NUCLEOTIDE SEQUENCE</scope>
</reference>